<reference evidence="8 9" key="1">
    <citation type="submission" date="2020-08" db="EMBL/GenBank/DDBJ databases">
        <title>Whole genome shotgun sequence of Actinoplanes ianthinogenes NBRC 13996.</title>
        <authorList>
            <person name="Komaki H."/>
            <person name="Tamura T."/>
        </authorList>
    </citation>
    <scope>NUCLEOTIDE SEQUENCE [LARGE SCALE GENOMIC DNA]</scope>
    <source>
        <strain evidence="8 9">NBRC 13996</strain>
    </source>
</reference>
<evidence type="ECO:0000256" key="2">
    <source>
        <dbReference type="ARBA" id="ARBA00023015"/>
    </source>
</evidence>
<evidence type="ECO:0000256" key="5">
    <source>
        <dbReference type="PROSITE-ProRule" id="PRU00169"/>
    </source>
</evidence>
<organism evidence="8 9">
    <name type="scientific">Actinoplanes ianthinogenes</name>
    <dbReference type="NCBI Taxonomy" id="122358"/>
    <lineage>
        <taxon>Bacteria</taxon>
        <taxon>Bacillati</taxon>
        <taxon>Actinomycetota</taxon>
        <taxon>Actinomycetes</taxon>
        <taxon>Micromonosporales</taxon>
        <taxon>Micromonosporaceae</taxon>
        <taxon>Actinoplanes</taxon>
    </lineage>
</organism>
<evidence type="ECO:0000313" key="9">
    <source>
        <dbReference type="Proteomes" id="UP000676967"/>
    </source>
</evidence>
<dbReference type="InterPro" id="IPR016032">
    <property type="entry name" value="Sig_transdc_resp-reg_C-effctor"/>
</dbReference>
<dbReference type="InterPro" id="IPR039420">
    <property type="entry name" value="WalR-like"/>
</dbReference>
<dbReference type="PROSITE" id="PS50043">
    <property type="entry name" value="HTH_LUXR_2"/>
    <property type="match status" value="1"/>
</dbReference>
<dbReference type="SUPFAM" id="SSF46894">
    <property type="entry name" value="C-terminal effector domain of the bipartite response regulators"/>
    <property type="match status" value="1"/>
</dbReference>
<dbReference type="PANTHER" id="PTHR43214:SF24">
    <property type="entry name" value="TRANSCRIPTIONAL REGULATORY PROTEIN NARL-RELATED"/>
    <property type="match status" value="1"/>
</dbReference>
<evidence type="ECO:0000256" key="1">
    <source>
        <dbReference type="ARBA" id="ARBA00022553"/>
    </source>
</evidence>
<feature type="domain" description="HTH luxR-type" evidence="6">
    <location>
        <begin position="169"/>
        <end position="234"/>
    </location>
</feature>
<evidence type="ECO:0000259" key="7">
    <source>
        <dbReference type="PROSITE" id="PS50110"/>
    </source>
</evidence>
<dbReference type="SUPFAM" id="SSF52172">
    <property type="entry name" value="CheY-like"/>
    <property type="match status" value="1"/>
</dbReference>
<dbReference type="InterPro" id="IPR001789">
    <property type="entry name" value="Sig_transdc_resp-reg_receiver"/>
</dbReference>
<gene>
    <name evidence="8" type="ORF">Aiant_10400</name>
</gene>
<keyword evidence="9" id="KW-1185">Reference proteome</keyword>
<dbReference type="InterPro" id="IPR058245">
    <property type="entry name" value="NreC/VraR/RcsB-like_REC"/>
</dbReference>
<dbReference type="PANTHER" id="PTHR43214">
    <property type="entry name" value="TWO-COMPONENT RESPONSE REGULATOR"/>
    <property type="match status" value="1"/>
</dbReference>
<dbReference type="Pfam" id="PF00072">
    <property type="entry name" value="Response_reg"/>
    <property type="match status" value="1"/>
</dbReference>
<dbReference type="PROSITE" id="PS50110">
    <property type="entry name" value="RESPONSE_REGULATORY"/>
    <property type="match status" value="1"/>
</dbReference>
<dbReference type="SMART" id="SM00421">
    <property type="entry name" value="HTH_LUXR"/>
    <property type="match status" value="1"/>
</dbReference>
<protein>
    <submittedName>
        <fullName evidence="8">DNA-binding response regulator</fullName>
    </submittedName>
</protein>
<evidence type="ECO:0000256" key="3">
    <source>
        <dbReference type="ARBA" id="ARBA00023125"/>
    </source>
</evidence>
<proteinExistence type="predicted"/>
<feature type="modified residue" description="4-aspartylphosphate" evidence="5">
    <location>
        <position position="74"/>
    </location>
</feature>
<name>A0ABM7LMG3_9ACTN</name>
<keyword evidence="2" id="KW-0805">Transcription regulation</keyword>
<dbReference type="Gene3D" id="3.40.50.2300">
    <property type="match status" value="1"/>
</dbReference>
<dbReference type="PRINTS" id="PR00038">
    <property type="entry name" value="HTHLUXR"/>
</dbReference>
<evidence type="ECO:0000259" key="6">
    <source>
        <dbReference type="PROSITE" id="PS50043"/>
    </source>
</evidence>
<dbReference type="EMBL" id="AP023356">
    <property type="protein sequence ID" value="BCJ40383.1"/>
    <property type="molecule type" value="Genomic_DNA"/>
</dbReference>
<keyword evidence="3 8" id="KW-0238">DNA-binding</keyword>
<dbReference type="GO" id="GO:0003677">
    <property type="term" value="F:DNA binding"/>
    <property type="evidence" value="ECO:0007669"/>
    <property type="project" value="UniProtKB-KW"/>
</dbReference>
<dbReference type="Pfam" id="PF00196">
    <property type="entry name" value="GerE"/>
    <property type="match status" value="1"/>
</dbReference>
<dbReference type="CDD" id="cd06170">
    <property type="entry name" value="LuxR_C_like"/>
    <property type="match status" value="1"/>
</dbReference>
<dbReference type="InterPro" id="IPR000792">
    <property type="entry name" value="Tscrpt_reg_LuxR_C"/>
</dbReference>
<dbReference type="Proteomes" id="UP000676967">
    <property type="component" value="Chromosome"/>
</dbReference>
<feature type="domain" description="Response regulatory" evidence="7">
    <location>
        <begin position="23"/>
        <end position="139"/>
    </location>
</feature>
<evidence type="ECO:0000256" key="4">
    <source>
        <dbReference type="ARBA" id="ARBA00023163"/>
    </source>
</evidence>
<accession>A0ABM7LMG3</accession>
<dbReference type="PROSITE" id="PS00622">
    <property type="entry name" value="HTH_LUXR_1"/>
    <property type="match status" value="1"/>
</dbReference>
<dbReference type="SMART" id="SM00448">
    <property type="entry name" value="REC"/>
    <property type="match status" value="1"/>
</dbReference>
<dbReference type="InterPro" id="IPR011006">
    <property type="entry name" value="CheY-like_superfamily"/>
</dbReference>
<sequence length="254" mass="26583">MAGMTTDPSGAAVGGAGVERPVRLAIVDDDPLVRAGLRILMGGSPEIEVVAEAGDGDQAIRVADAHWPDVMLMDVRMPRVDGLVATRRIRERANAPQVIVLTTFDADEYVLEALRGGASGFLLKDTPPLEILAAVRTVAAGKAILSPTAIRRLIDHVADPAAGTRRARARTRLDALTGRETEVAVLVGRGCSNAEIAAELGMGVATVKGHVSRLLTKLDLNNRVQIALLVHDAELLEREPPSENAPAGGGAGLP</sequence>
<evidence type="ECO:0000313" key="8">
    <source>
        <dbReference type="EMBL" id="BCJ40383.1"/>
    </source>
</evidence>
<keyword evidence="1 5" id="KW-0597">Phosphoprotein</keyword>
<dbReference type="CDD" id="cd17535">
    <property type="entry name" value="REC_NarL-like"/>
    <property type="match status" value="1"/>
</dbReference>
<keyword evidence="4" id="KW-0804">Transcription</keyword>